<organism evidence="2 3">
    <name type="scientific">Candidatus Raymondbacteria bacterium RIFOXYD12_FULL_49_13</name>
    <dbReference type="NCBI Taxonomy" id="1817890"/>
    <lineage>
        <taxon>Bacteria</taxon>
        <taxon>Raymondiibacteriota</taxon>
    </lineage>
</organism>
<dbReference type="AlphaFoldDB" id="A0A1F7FG12"/>
<proteinExistence type="predicted"/>
<dbReference type="Gene3D" id="2.60.40.1190">
    <property type="match status" value="1"/>
</dbReference>
<dbReference type="EMBL" id="MFYX01000052">
    <property type="protein sequence ID" value="OGK05635.1"/>
    <property type="molecule type" value="Genomic_DNA"/>
</dbReference>
<feature type="chain" id="PRO_5009528689" description="FlgD Ig-like domain-containing protein" evidence="1">
    <location>
        <begin position="20"/>
        <end position="338"/>
    </location>
</feature>
<evidence type="ECO:0000313" key="2">
    <source>
        <dbReference type="EMBL" id="OGK05635.1"/>
    </source>
</evidence>
<evidence type="ECO:0008006" key="4">
    <source>
        <dbReference type="Google" id="ProtNLM"/>
    </source>
</evidence>
<feature type="signal peptide" evidence="1">
    <location>
        <begin position="1"/>
        <end position="19"/>
    </location>
</feature>
<gene>
    <name evidence="2" type="ORF">A2519_07340</name>
</gene>
<sequence>MRKLLSTILVLGAVFQAFGQKDTVQVYKIDATVAHGIPTMDGDLADWDEGYNVGGFTSEDNIYYVSGGTMDSWDGFSVDYQASMYLAHDETYLYIGWRTLADDYVKSGVNDRTACDDMKICFGAKDDLLKLFNNSVSDSNPICLSYQYDHLAGVRMGVHPDLPVYELRLRKDELRFYFPTVNPPFALVSIGTEDIDTPEDGDNYLGLKAKYTGTKTDGATNPWDNNANYPIVQFLDEYAPGVNIDVSKNASSCQGSMVASPNPFNPATCISYNVKGAGSIGLYSIAGKLIRTFPGLIGKGAVAWDGKDYSGNIMPAGVYIARLNSNGSVYSLKLSLLK</sequence>
<accession>A0A1F7FG12</accession>
<dbReference type="Proteomes" id="UP000179243">
    <property type="component" value="Unassembled WGS sequence"/>
</dbReference>
<reference evidence="2 3" key="1">
    <citation type="journal article" date="2016" name="Nat. Commun.">
        <title>Thousands of microbial genomes shed light on interconnected biogeochemical processes in an aquifer system.</title>
        <authorList>
            <person name="Anantharaman K."/>
            <person name="Brown C.T."/>
            <person name="Hug L.A."/>
            <person name="Sharon I."/>
            <person name="Castelle C.J."/>
            <person name="Probst A.J."/>
            <person name="Thomas B.C."/>
            <person name="Singh A."/>
            <person name="Wilkins M.J."/>
            <person name="Karaoz U."/>
            <person name="Brodie E.L."/>
            <person name="Williams K.H."/>
            <person name="Hubbard S.S."/>
            <person name="Banfield J.F."/>
        </authorList>
    </citation>
    <scope>NUCLEOTIDE SEQUENCE [LARGE SCALE GENOMIC DNA]</scope>
</reference>
<evidence type="ECO:0000256" key="1">
    <source>
        <dbReference type="SAM" id="SignalP"/>
    </source>
</evidence>
<keyword evidence="1" id="KW-0732">Signal</keyword>
<name>A0A1F7FG12_UNCRA</name>
<comment type="caution">
    <text evidence="2">The sequence shown here is derived from an EMBL/GenBank/DDBJ whole genome shotgun (WGS) entry which is preliminary data.</text>
</comment>
<protein>
    <recommendedName>
        <fullName evidence="4">FlgD Ig-like domain-containing protein</fullName>
    </recommendedName>
</protein>
<evidence type="ECO:0000313" key="3">
    <source>
        <dbReference type="Proteomes" id="UP000179243"/>
    </source>
</evidence>
<dbReference type="Gene3D" id="2.60.40.4070">
    <property type="match status" value="1"/>
</dbReference>